<protein>
    <submittedName>
        <fullName evidence="1">Uncharacterized protein</fullName>
    </submittedName>
</protein>
<dbReference type="AlphaFoldDB" id="A0A068R9N5"/>
<evidence type="ECO:0000313" key="1">
    <source>
        <dbReference type="EMBL" id="CDG47009.1"/>
    </source>
</evidence>
<proteinExistence type="predicted"/>
<sequence>MTIYNILKMIPSAETVIVLRDSMGLTQTQLVNLMGLESSPRPWGFFQYTSDCFRTDSLQLSALHILHSIKNFH</sequence>
<reference evidence="1" key="1">
    <citation type="submission" date="2013-06" db="EMBL/GenBank/DDBJ databases">
        <authorList>
            <person name="Mazano-Marin A."/>
        </authorList>
    </citation>
    <scope>NUCLEOTIDE SEQUENCE</scope>
    <source>
        <strain evidence="1">SCt-VLC</strain>
    </source>
</reference>
<reference evidence="1" key="2">
    <citation type="journal article" date="2014" name="Genome Biol. Evol.">
        <title>Settling down: the genome of Serratia symbiotica from the aphid Cinara tujafilina zooms in on the process of accommodation to a cooperative intracellular life.</title>
        <authorList>
            <person name="Manzano-Marin A."/>
            <person name="Latorre A."/>
        </authorList>
    </citation>
    <scope>NUCLEOTIDE SEQUENCE</scope>
    <source>
        <strain evidence="1">SCt-VLC</strain>
    </source>
</reference>
<gene>
    <name evidence="1" type="ORF">SCTVLC_0234</name>
</gene>
<dbReference type="EMBL" id="FR904230">
    <property type="protein sequence ID" value="CDG47009.1"/>
    <property type="molecule type" value="Genomic_DNA"/>
</dbReference>
<accession>A0A068R9N5</accession>
<organism evidence="1">
    <name type="scientific">Serratia symbiotica SCt-VLC</name>
    <dbReference type="NCBI Taxonomy" id="1347341"/>
    <lineage>
        <taxon>Bacteria</taxon>
        <taxon>Pseudomonadati</taxon>
        <taxon>Pseudomonadota</taxon>
        <taxon>Gammaproteobacteria</taxon>
        <taxon>Enterobacterales</taxon>
        <taxon>Yersiniaceae</taxon>
        <taxon>Serratia</taxon>
        <taxon>Serratia symbiotica</taxon>
    </lineage>
</organism>
<name>A0A068R9N5_9GAMM</name>